<evidence type="ECO:0000313" key="2">
    <source>
        <dbReference type="Proteomes" id="UP000243081"/>
    </source>
</evidence>
<sequence>MACLKGDDCSIITFLTYGADIGATDYSGVNCGPLLAVLWDLNRRNALYYLFKIRKHVDEAAV</sequence>
<dbReference type="EMBL" id="LUKN01000296">
    <property type="protein sequence ID" value="OAR03153.1"/>
    <property type="molecule type" value="Genomic_DNA"/>
</dbReference>
<proteinExistence type="predicted"/>
<comment type="caution">
    <text evidence="1">The sequence shown here is derived from an EMBL/GenBank/DDBJ whole genome shotgun (WGS) entry which is preliminary data.</text>
</comment>
<dbReference type="Proteomes" id="UP000243081">
    <property type="component" value="Unassembled WGS sequence"/>
</dbReference>
<name>A0A179ILN1_CORDF</name>
<gene>
    <name evidence="1" type="ORF">LLEC1_07142</name>
</gene>
<dbReference type="AlphaFoldDB" id="A0A179ILN1"/>
<organism evidence="1 2">
    <name type="scientific">Cordyceps confragosa</name>
    <name type="common">Lecanicillium lecanii</name>
    <dbReference type="NCBI Taxonomy" id="2714763"/>
    <lineage>
        <taxon>Eukaryota</taxon>
        <taxon>Fungi</taxon>
        <taxon>Dikarya</taxon>
        <taxon>Ascomycota</taxon>
        <taxon>Pezizomycotina</taxon>
        <taxon>Sordariomycetes</taxon>
        <taxon>Hypocreomycetidae</taxon>
        <taxon>Hypocreales</taxon>
        <taxon>Cordycipitaceae</taxon>
        <taxon>Akanthomyces</taxon>
    </lineage>
</organism>
<evidence type="ECO:0000313" key="1">
    <source>
        <dbReference type="EMBL" id="OAR03153.1"/>
    </source>
</evidence>
<protein>
    <submittedName>
        <fullName evidence="1">Uncharacterized protein</fullName>
    </submittedName>
</protein>
<accession>A0A179ILN1</accession>
<keyword evidence="2" id="KW-1185">Reference proteome</keyword>
<reference evidence="1 2" key="1">
    <citation type="submission" date="2016-03" db="EMBL/GenBank/DDBJ databases">
        <title>Fine-scale spatial genetic structure of a fungal parasite of coffee scale insects.</title>
        <authorList>
            <person name="Jackson D."/>
            <person name="Zemenick K.A."/>
            <person name="Malloure B."/>
            <person name="Quandt C.A."/>
            <person name="James T.Y."/>
        </authorList>
    </citation>
    <scope>NUCLEOTIDE SEQUENCE [LARGE SCALE GENOMIC DNA]</scope>
    <source>
        <strain evidence="1 2">UM487</strain>
    </source>
</reference>